<evidence type="ECO:0000259" key="1">
    <source>
        <dbReference type="Pfam" id="PF18057"/>
    </source>
</evidence>
<dbReference type="AlphaFoldDB" id="A0A158AZ11"/>
<evidence type="ECO:0000313" key="3">
    <source>
        <dbReference type="Proteomes" id="UP000054903"/>
    </source>
</evidence>
<dbReference type="EMBL" id="FCNX02000005">
    <property type="protein sequence ID" value="SAK63211.1"/>
    <property type="molecule type" value="Genomic_DNA"/>
</dbReference>
<feature type="domain" description="DUF5594" evidence="1">
    <location>
        <begin position="1"/>
        <end position="130"/>
    </location>
</feature>
<proteinExistence type="predicted"/>
<dbReference type="OrthoDB" id="8964768at2"/>
<dbReference type="Proteomes" id="UP000054903">
    <property type="component" value="Unassembled WGS sequence"/>
</dbReference>
<evidence type="ECO:0000313" key="2">
    <source>
        <dbReference type="EMBL" id="SAK63211.1"/>
    </source>
</evidence>
<dbReference type="InterPro" id="IPR040953">
    <property type="entry name" value="DUF5594"/>
</dbReference>
<organism evidence="2 3">
    <name type="scientific">Caballeronia fortuita</name>
    <dbReference type="NCBI Taxonomy" id="1777138"/>
    <lineage>
        <taxon>Bacteria</taxon>
        <taxon>Pseudomonadati</taxon>
        <taxon>Pseudomonadota</taxon>
        <taxon>Betaproteobacteria</taxon>
        <taxon>Burkholderiales</taxon>
        <taxon>Burkholderiaceae</taxon>
        <taxon>Caballeronia</taxon>
    </lineage>
</organism>
<name>A0A158AZ11_9BURK</name>
<reference evidence="2" key="1">
    <citation type="submission" date="2016-01" db="EMBL/GenBank/DDBJ databases">
        <authorList>
            <person name="Peeters C."/>
        </authorList>
    </citation>
    <scope>NUCLEOTIDE SEQUENCE</scope>
    <source>
        <strain evidence="2">LMG 29320</strain>
    </source>
</reference>
<dbReference type="Pfam" id="PF18057">
    <property type="entry name" value="DUF5594"/>
    <property type="match status" value="1"/>
</dbReference>
<sequence length="131" mass="14969">MNRQVALRFESEFMPRIVERVARVVDHGVRVAILPYESPRMPTRLNVSAERAPHDDDGHRRGYPYPLNVFLTWDDEEIERLMAPGGDARFLRYLDALGAKLDAWQGARDVDLETRSQAEPSVLFGGLDFEA</sequence>
<protein>
    <recommendedName>
        <fullName evidence="1">DUF5594 domain-containing protein</fullName>
    </recommendedName>
</protein>
<accession>A0A158AZ11</accession>
<dbReference type="RefSeq" id="WP_082852637.1">
    <property type="nucleotide sequence ID" value="NZ_FCNX02000005.1"/>
</dbReference>
<dbReference type="STRING" id="1777138.AWB77_02250"/>
<keyword evidence="3" id="KW-1185">Reference proteome</keyword>
<gene>
    <name evidence="2" type="ORF">AWB77_02250</name>
</gene>
<comment type="caution">
    <text evidence="2">The sequence shown here is derived from an EMBL/GenBank/DDBJ whole genome shotgun (WGS) entry which is preliminary data.</text>
</comment>